<keyword evidence="1" id="KW-0732">Signal</keyword>
<dbReference type="InterPro" id="IPR005085">
    <property type="entry name" value="CBM25"/>
</dbReference>
<protein>
    <submittedName>
        <fullName evidence="3">Bacterial Ig-like domain (Group 2)</fullName>
    </submittedName>
</protein>
<dbReference type="EMBL" id="MVOG01000052">
    <property type="protein sequence ID" value="PAU66871.1"/>
    <property type="molecule type" value="Genomic_DNA"/>
</dbReference>
<sequence length="871" mass="89873">MSIFDRLHGMRKRVAAGAIAAATLFAGIGFAAPAYADDFRLVGPDTVPTSDKFQITALGLPADVATDEITWKTSNWRNAMQSIWPQDQGNTSTWDADMSMDGDGTVTISATYQGQTAEKTVQLEKKSYVYLAGFDLSANGLEGSGDEYTLHVPSGGTVDTSATFTPENATYQHLVWQSMDPSIVRAGADGVIRAVSNGSADLVVYSYGRVHKKTIHVTVGGSGPVIVPVDSVTINGGDVTLQEGGTTTLSATVSPSNATNKRVSWSSSNAAVASVDNAGKVTARTAGSATITATAGGKSASITVTVEAAPPTPYESVKIDGGDFSVKAGETHQLTAKLLAADGSEVASGDTLTWASSNNGVATVDANGLVTGVAKGTADITVTVGTKSDTVTATVTEEDMPVGNDTTVYYPADKFGADSTYFHYRVGTGTWTAVPGVKMTQSACNGYVSYVVPDAADSTIEFVFNNGNNTWDNNGNKNYTGQGTTLVVENGVVSANAPCVVTVPVDAVAIAGGDFSLKEGASKKLTATVTPANATDKKVAWSSSNASVAKVDANGTVTGVKAGTTTITATAGDKTDSVTVTVIPATVPVESVAITGDGVKDGKLNIENGKSVQLNAVVTPSTAVAGAAVWSSSDDSVVTVDGNGKVTAKAEGMAAITVTVSGKTASLIVTVSKGGSSDRFSDVPAGVAFHDEIEWLAAQGITNGYSDGRFGYGDHLSRQDMAIFLYRLAKVHGVAGAASFAPSAADYQRFSDVKQGSYGAKEILWLAKNGISQGSNGRFNGNDKLTRQDMAVFLYRYAKLAGVQGAASFAPSAADYRRFSDVKQGTFGAKEILWCANAGITLGNSDGSFGYGSKLTRSAMAAFLYRLNKLI</sequence>
<feature type="chain" id="PRO_5038860295" evidence="1">
    <location>
        <begin position="37"/>
        <end position="871"/>
    </location>
</feature>
<feature type="domain" description="SLH" evidence="2">
    <location>
        <begin position="815"/>
        <end position="871"/>
    </location>
</feature>
<dbReference type="Pfam" id="PF03423">
    <property type="entry name" value="CBM_25"/>
    <property type="match status" value="1"/>
</dbReference>
<dbReference type="GO" id="GO:0005975">
    <property type="term" value="P:carbohydrate metabolic process"/>
    <property type="evidence" value="ECO:0007669"/>
    <property type="project" value="UniProtKB-ARBA"/>
</dbReference>
<dbReference type="InterPro" id="IPR051465">
    <property type="entry name" value="Cell_Envelope_Struct_Comp"/>
</dbReference>
<dbReference type="InterPro" id="IPR001119">
    <property type="entry name" value="SLH_dom"/>
</dbReference>
<evidence type="ECO:0000259" key="2">
    <source>
        <dbReference type="PROSITE" id="PS51272"/>
    </source>
</evidence>
<comment type="caution">
    <text evidence="3">The sequence shown here is derived from an EMBL/GenBank/DDBJ whole genome shotgun (WGS) entry which is preliminary data.</text>
</comment>
<dbReference type="SMART" id="SM01066">
    <property type="entry name" value="CBM_25"/>
    <property type="match status" value="1"/>
</dbReference>
<dbReference type="OrthoDB" id="9806009at2"/>
<dbReference type="RefSeq" id="WP_095614040.1">
    <property type="nucleotide sequence ID" value="NZ_MVOG01000052.1"/>
</dbReference>
<dbReference type="SUPFAM" id="SSF49373">
    <property type="entry name" value="Invasin/intimin cell-adhesion fragments"/>
    <property type="match status" value="5"/>
</dbReference>
<evidence type="ECO:0000313" key="3">
    <source>
        <dbReference type="EMBL" id="PAU66871.1"/>
    </source>
</evidence>
<dbReference type="PANTHER" id="PTHR43308">
    <property type="entry name" value="OUTER MEMBRANE PROTEIN ALPHA-RELATED"/>
    <property type="match status" value="1"/>
</dbReference>
<evidence type="ECO:0000313" key="4">
    <source>
        <dbReference type="Proteomes" id="UP000217986"/>
    </source>
</evidence>
<reference evidence="3 4" key="1">
    <citation type="journal article" date="2017" name="ISME J.">
        <title>Unveiling bifidobacterial biogeography across the mammalian branch of the tree of life.</title>
        <authorList>
            <person name="Milani C."/>
            <person name="Mangifesta M."/>
            <person name="Mancabelli L."/>
            <person name="Lugli G.A."/>
            <person name="James K."/>
            <person name="Duranti S."/>
            <person name="Turroni F."/>
            <person name="Ferrario C."/>
            <person name="Ossiprandi M.C."/>
            <person name="van Sinderen D."/>
            <person name="Ventura M."/>
        </authorList>
    </citation>
    <scope>NUCLEOTIDE SEQUENCE [LARGE SCALE GENOMIC DNA]</scope>
    <source>
        <strain evidence="3 4">70</strain>
    </source>
</reference>
<dbReference type="SMART" id="SM00635">
    <property type="entry name" value="BID_2"/>
    <property type="match status" value="5"/>
</dbReference>
<accession>A0A2A2ECW3</accession>
<name>A0A2A2ECW3_9BIFI</name>
<feature type="domain" description="SLH" evidence="2">
    <location>
        <begin position="746"/>
        <end position="808"/>
    </location>
</feature>
<dbReference type="InterPro" id="IPR013783">
    <property type="entry name" value="Ig-like_fold"/>
</dbReference>
<dbReference type="GO" id="GO:2001070">
    <property type="term" value="F:starch binding"/>
    <property type="evidence" value="ECO:0007669"/>
    <property type="project" value="InterPro"/>
</dbReference>
<dbReference type="Gene3D" id="2.60.40.10">
    <property type="entry name" value="Immunoglobulins"/>
    <property type="match status" value="1"/>
</dbReference>
<dbReference type="InterPro" id="IPR003343">
    <property type="entry name" value="Big_2"/>
</dbReference>
<evidence type="ECO:0000256" key="1">
    <source>
        <dbReference type="SAM" id="SignalP"/>
    </source>
</evidence>
<dbReference type="InterPro" id="IPR008964">
    <property type="entry name" value="Invasin/intimin_cell_adhesion"/>
</dbReference>
<organism evidence="3 4">
    <name type="scientific">Bifidobacterium italicum</name>
    <dbReference type="NCBI Taxonomy" id="1960968"/>
    <lineage>
        <taxon>Bacteria</taxon>
        <taxon>Bacillati</taxon>
        <taxon>Actinomycetota</taxon>
        <taxon>Actinomycetes</taxon>
        <taxon>Bifidobacteriales</taxon>
        <taxon>Bifidobacteriaceae</taxon>
        <taxon>Bifidobacterium</taxon>
    </lineage>
</organism>
<proteinExistence type="predicted"/>
<dbReference type="Pfam" id="PF02368">
    <property type="entry name" value="Big_2"/>
    <property type="match status" value="5"/>
</dbReference>
<feature type="domain" description="SLH" evidence="2">
    <location>
        <begin position="676"/>
        <end position="739"/>
    </location>
</feature>
<keyword evidence="4" id="KW-1185">Reference proteome</keyword>
<dbReference type="AlphaFoldDB" id="A0A2A2ECW3"/>
<dbReference type="Pfam" id="PF00395">
    <property type="entry name" value="SLH"/>
    <property type="match status" value="3"/>
</dbReference>
<dbReference type="PROSITE" id="PS51272">
    <property type="entry name" value="SLH"/>
    <property type="match status" value="3"/>
</dbReference>
<feature type="signal peptide" evidence="1">
    <location>
        <begin position="1"/>
        <end position="36"/>
    </location>
</feature>
<gene>
    <name evidence="3" type="ORF">B1400_1745</name>
</gene>
<dbReference type="Gene3D" id="2.60.40.1080">
    <property type="match status" value="5"/>
</dbReference>
<dbReference type="Proteomes" id="UP000217986">
    <property type="component" value="Unassembled WGS sequence"/>
</dbReference>